<dbReference type="PANTHER" id="PTHR34504:SF2">
    <property type="entry name" value="UPF0150 PROTEIN SSL0259"/>
    <property type="match status" value="1"/>
</dbReference>
<organism evidence="2 3">
    <name type="scientific">Candidatus Uhrbacteria bacterium RIFCSPLOWO2_01_FULL_47_25</name>
    <dbReference type="NCBI Taxonomy" id="1802402"/>
    <lineage>
        <taxon>Bacteria</taxon>
        <taxon>Candidatus Uhriibacteriota</taxon>
    </lineage>
</organism>
<comment type="caution">
    <text evidence="2">The sequence shown here is derived from an EMBL/GenBank/DDBJ whole genome shotgun (WGS) entry which is preliminary data.</text>
</comment>
<dbReference type="PANTHER" id="PTHR34504">
    <property type="entry name" value="ANTITOXIN HICB"/>
    <property type="match status" value="1"/>
</dbReference>
<protein>
    <recommendedName>
        <fullName evidence="1">HicB-like antitoxin of toxin-antitoxin system domain-containing protein</fullName>
    </recommendedName>
</protein>
<evidence type="ECO:0000259" key="1">
    <source>
        <dbReference type="Pfam" id="PF15919"/>
    </source>
</evidence>
<dbReference type="InterPro" id="IPR031807">
    <property type="entry name" value="HicB-like"/>
</dbReference>
<evidence type="ECO:0000313" key="2">
    <source>
        <dbReference type="EMBL" id="OGL81637.1"/>
    </source>
</evidence>
<name>A0A1F7UVE6_9BACT</name>
<sequence>MSRKVCQYTAIFEPDRKSGGFTVTIPALPGCISEGDTFEEAFRNVEEAASLYLEVMLKKNTKVFKEEGVVIAPVTVRI</sequence>
<dbReference type="Gene3D" id="3.30.160.250">
    <property type="match status" value="1"/>
</dbReference>
<dbReference type="Pfam" id="PF15919">
    <property type="entry name" value="HicB_lk_antitox"/>
    <property type="match status" value="1"/>
</dbReference>
<evidence type="ECO:0000313" key="3">
    <source>
        <dbReference type="Proteomes" id="UP000176846"/>
    </source>
</evidence>
<dbReference type="InterPro" id="IPR051404">
    <property type="entry name" value="TA_system_antitoxin"/>
</dbReference>
<reference evidence="2 3" key="1">
    <citation type="journal article" date="2016" name="Nat. Commun.">
        <title>Thousands of microbial genomes shed light on interconnected biogeochemical processes in an aquifer system.</title>
        <authorList>
            <person name="Anantharaman K."/>
            <person name="Brown C.T."/>
            <person name="Hug L.A."/>
            <person name="Sharon I."/>
            <person name="Castelle C.J."/>
            <person name="Probst A.J."/>
            <person name="Thomas B.C."/>
            <person name="Singh A."/>
            <person name="Wilkins M.J."/>
            <person name="Karaoz U."/>
            <person name="Brodie E.L."/>
            <person name="Williams K.H."/>
            <person name="Hubbard S.S."/>
            <person name="Banfield J.F."/>
        </authorList>
    </citation>
    <scope>NUCLEOTIDE SEQUENCE [LARGE SCALE GENOMIC DNA]</scope>
</reference>
<dbReference type="EMBL" id="MGEK01000026">
    <property type="protein sequence ID" value="OGL81637.1"/>
    <property type="molecule type" value="Genomic_DNA"/>
</dbReference>
<dbReference type="AlphaFoldDB" id="A0A1F7UVE6"/>
<dbReference type="InterPro" id="IPR035069">
    <property type="entry name" value="TTHA1013/TTHA0281-like"/>
</dbReference>
<gene>
    <name evidence="2" type="ORF">A2936_04500</name>
</gene>
<proteinExistence type="predicted"/>
<feature type="domain" description="HicB-like antitoxin of toxin-antitoxin system" evidence="1">
    <location>
        <begin position="8"/>
        <end position="65"/>
    </location>
</feature>
<dbReference type="Proteomes" id="UP000176846">
    <property type="component" value="Unassembled WGS sequence"/>
</dbReference>
<accession>A0A1F7UVE6</accession>
<dbReference type="SUPFAM" id="SSF143100">
    <property type="entry name" value="TTHA1013/TTHA0281-like"/>
    <property type="match status" value="1"/>
</dbReference>